<evidence type="ECO:0000313" key="2">
    <source>
        <dbReference type="EMBL" id="CAE0793589.1"/>
    </source>
</evidence>
<reference evidence="2" key="1">
    <citation type="submission" date="2021-01" db="EMBL/GenBank/DDBJ databases">
        <authorList>
            <person name="Corre E."/>
            <person name="Pelletier E."/>
            <person name="Niang G."/>
            <person name="Scheremetjew M."/>
            <person name="Finn R."/>
            <person name="Kale V."/>
            <person name="Holt S."/>
            <person name="Cochrane G."/>
            <person name="Meng A."/>
            <person name="Brown T."/>
            <person name="Cohen L."/>
        </authorList>
    </citation>
    <scope>NUCLEOTIDE SEQUENCE</scope>
    <source>
        <strain evidence="2">CCMP1594</strain>
    </source>
</reference>
<sequence length="111" mass="11490">MPAAVSPHHPLEQPHTHPQAMFAAMPAAVSPHHPVEQPHAQPQAPGPTAPSAPAENAGSPDAGTHRQVSTSTTEERVSAGPNTGVRPLEGPFFAPPPRKLLSRANCGAVQE</sequence>
<feature type="region of interest" description="Disordered" evidence="1">
    <location>
        <begin position="1"/>
        <end position="111"/>
    </location>
</feature>
<proteinExistence type="predicted"/>
<evidence type="ECO:0000256" key="1">
    <source>
        <dbReference type="SAM" id="MobiDB-lite"/>
    </source>
</evidence>
<gene>
    <name evidence="2" type="ORF">EGYM00163_LOCUS4706</name>
</gene>
<organism evidence="2">
    <name type="scientific">Eutreptiella gymnastica</name>
    <dbReference type="NCBI Taxonomy" id="73025"/>
    <lineage>
        <taxon>Eukaryota</taxon>
        <taxon>Discoba</taxon>
        <taxon>Euglenozoa</taxon>
        <taxon>Euglenida</taxon>
        <taxon>Spirocuta</taxon>
        <taxon>Euglenophyceae</taxon>
        <taxon>Eutreptiales</taxon>
        <taxon>Eutreptiaceae</taxon>
        <taxon>Eutreptiella</taxon>
    </lineage>
</organism>
<dbReference type="EMBL" id="HBJA01014803">
    <property type="protein sequence ID" value="CAE0793589.1"/>
    <property type="molecule type" value="Transcribed_RNA"/>
</dbReference>
<name>A0A7S4FGP4_9EUGL</name>
<protein>
    <submittedName>
        <fullName evidence="2">Uncharacterized protein</fullName>
    </submittedName>
</protein>
<accession>A0A7S4FGP4</accession>
<dbReference type="AlphaFoldDB" id="A0A7S4FGP4"/>